<dbReference type="Proteomes" id="UP000002630">
    <property type="component" value="Unassembled WGS sequence"/>
</dbReference>
<protein>
    <submittedName>
        <fullName evidence="2">Uncharacterized protein</fullName>
    </submittedName>
</protein>
<dbReference type="AlphaFoldDB" id="D7FSX5"/>
<dbReference type="InParanoid" id="D7FSX5"/>
<dbReference type="EMBL" id="FN649760">
    <property type="protein sequence ID" value="CBJ31266.1"/>
    <property type="molecule type" value="Genomic_DNA"/>
</dbReference>
<accession>D7FSX5</accession>
<evidence type="ECO:0000313" key="3">
    <source>
        <dbReference type="Proteomes" id="UP000002630"/>
    </source>
</evidence>
<feature type="compositionally biased region" description="Basic and acidic residues" evidence="1">
    <location>
        <begin position="278"/>
        <end position="292"/>
    </location>
</feature>
<feature type="region of interest" description="Disordered" evidence="1">
    <location>
        <begin position="194"/>
        <end position="316"/>
    </location>
</feature>
<feature type="compositionally biased region" description="Low complexity" evidence="1">
    <location>
        <begin position="195"/>
        <end position="227"/>
    </location>
</feature>
<keyword evidence="3" id="KW-1185">Reference proteome</keyword>
<reference evidence="2 3" key="1">
    <citation type="journal article" date="2010" name="Nature">
        <title>The Ectocarpus genome and the independent evolution of multicellularity in brown algae.</title>
        <authorList>
            <person name="Cock J.M."/>
            <person name="Sterck L."/>
            <person name="Rouze P."/>
            <person name="Scornet D."/>
            <person name="Allen A.E."/>
            <person name="Amoutzias G."/>
            <person name="Anthouard V."/>
            <person name="Artiguenave F."/>
            <person name="Aury J.M."/>
            <person name="Badger J.H."/>
            <person name="Beszteri B."/>
            <person name="Billiau K."/>
            <person name="Bonnet E."/>
            <person name="Bothwell J.H."/>
            <person name="Bowler C."/>
            <person name="Boyen C."/>
            <person name="Brownlee C."/>
            <person name="Carrano C.J."/>
            <person name="Charrier B."/>
            <person name="Cho G.Y."/>
            <person name="Coelho S.M."/>
            <person name="Collen J."/>
            <person name="Corre E."/>
            <person name="Da Silva C."/>
            <person name="Delage L."/>
            <person name="Delaroque N."/>
            <person name="Dittami S.M."/>
            <person name="Doulbeau S."/>
            <person name="Elias M."/>
            <person name="Farnham G."/>
            <person name="Gachon C.M."/>
            <person name="Gschloessl B."/>
            <person name="Heesch S."/>
            <person name="Jabbari K."/>
            <person name="Jubin C."/>
            <person name="Kawai H."/>
            <person name="Kimura K."/>
            <person name="Kloareg B."/>
            <person name="Kupper F.C."/>
            <person name="Lang D."/>
            <person name="Le Bail A."/>
            <person name="Leblanc C."/>
            <person name="Lerouge P."/>
            <person name="Lohr M."/>
            <person name="Lopez P.J."/>
            <person name="Martens C."/>
            <person name="Maumus F."/>
            <person name="Michel G."/>
            <person name="Miranda-Saavedra D."/>
            <person name="Morales J."/>
            <person name="Moreau H."/>
            <person name="Motomura T."/>
            <person name="Nagasato C."/>
            <person name="Napoli C.A."/>
            <person name="Nelson D.R."/>
            <person name="Nyvall-Collen P."/>
            <person name="Peters A.F."/>
            <person name="Pommier C."/>
            <person name="Potin P."/>
            <person name="Poulain J."/>
            <person name="Quesneville H."/>
            <person name="Read B."/>
            <person name="Rensing S.A."/>
            <person name="Ritter A."/>
            <person name="Rousvoal S."/>
            <person name="Samanta M."/>
            <person name="Samson G."/>
            <person name="Schroeder D.C."/>
            <person name="Segurens B."/>
            <person name="Strittmatter M."/>
            <person name="Tonon T."/>
            <person name="Tregear J.W."/>
            <person name="Valentin K."/>
            <person name="von Dassow P."/>
            <person name="Yamagishi T."/>
            <person name="Van de Peer Y."/>
            <person name="Wincker P."/>
        </authorList>
    </citation>
    <scope>NUCLEOTIDE SEQUENCE [LARGE SCALE GENOMIC DNA]</scope>
    <source>
        <strain evidence="3">Ec32 / CCAP1310/4</strain>
    </source>
</reference>
<feature type="compositionally biased region" description="Gly residues" evidence="1">
    <location>
        <begin position="228"/>
        <end position="250"/>
    </location>
</feature>
<evidence type="ECO:0000256" key="1">
    <source>
        <dbReference type="SAM" id="MobiDB-lite"/>
    </source>
</evidence>
<feature type="region of interest" description="Disordered" evidence="1">
    <location>
        <begin position="1"/>
        <end position="39"/>
    </location>
</feature>
<name>D7FSX5_ECTSI</name>
<gene>
    <name evidence="2" type="ORF">Esi_0241_0026</name>
</gene>
<proteinExistence type="predicted"/>
<feature type="compositionally biased region" description="Basic residues" evidence="1">
    <location>
        <begin position="252"/>
        <end position="266"/>
    </location>
</feature>
<feature type="region of interest" description="Disordered" evidence="1">
    <location>
        <begin position="128"/>
        <end position="180"/>
    </location>
</feature>
<organism evidence="2 3">
    <name type="scientific">Ectocarpus siliculosus</name>
    <name type="common">Brown alga</name>
    <name type="synonym">Conferva siliculosa</name>
    <dbReference type="NCBI Taxonomy" id="2880"/>
    <lineage>
        <taxon>Eukaryota</taxon>
        <taxon>Sar</taxon>
        <taxon>Stramenopiles</taxon>
        <taxon>Ochrophyta</taxon>
        <taxon>PX clade</taxon>
        <taxon>Phaeophyceae</taxon>
        <taxon>Ectocarpales</taxon>
        <taxon>Ectocarpaceae</taxon>
        <taxon>Ectocarpus</taxon>
    </lineage>
</organism>
<feature type="compositionally biased region" description="Low complexity" evidence="1">
    <location>
        <begin position="307"/>
        <end position="316"/>
    </location>
</feature>
<feature type="compositionally biased region" description="Gly residues" evidence="1">
    <location>
        <begin position="149"/>
        <end position="161"/>
    </location>
</feature>
<evidence type="ECO:0000313" key="2">
    <source>
        <dbReference type="EMBL" id="CBJ31266.1"/>
    </source>
</evidence>
<feature type="compositionally biased region" description="Basic residues" evidence="1">
    <location>
        <begin position="293"/>
        <end position="303"/>
    </location>
</feature>
<sequence>MEPTDVPGATGGREEDAFGFPSRRQGSSKPSHRRTVSSPVVHDFLRDSIYSSSGPFGALGDSSNGLFSPRLAVGSKGHHRESASGDYLTVSTEAGDTSYGSSMDSLFHRGGLESLRSDFLKMDLGKRRISEDERERVSSHHSNATDSVDGGGGGGSGGGGVSSISRSLSATGDVRVTVSSSDSALHLLAGGGVVASGVSSSGRGRPPSAGPSMDSSAGSSVGVSSVLGGPGGGTGGTGGSGGGGGGGGGFRAQRRRGRRGEPRRHGHVGEGCAAADVRSSHVERRGREECQRRCRRRRGRGGGRGRAGSWRARARS</sequence>
<feature type="compositionally biased region" description="Basic and acidic residues" evidence="1">
    <location>
        <begin position="128"/>
        <end position="138"/>
    </location>
</feature>